<evidence type="ECO:0000313" key="2">
    <source>
        <dbReference type="EMBL" id="MCF4007558.1"/>
    </source>
</evidence>
<feature type="compositionally biased region" description="Gly residues" evidence="1">
    <location>
        <begin position="460"/>
        <end position="470"/>
    </location>
</feature>
<keyword evidence="3" id="KW-1185">Reference proteome</keyword>
<dbReference type="RefSeq" id="WP_236119690.1">
    <property type="nucleotide sequence ID" value="NZ_JAKGSI010000005.1"/>
</dbReference>
<dbReference type="Proteomes" id="UP001139336">
    <property type="component" value="Unassembled WGS sequence"/>
</dbReference>
<evidence type="ECO:0000313" key="3">
    <source>
        <dbReference type="Proteomes" id="UP001139336"/>
    </source>
</evidence>
<gene>
    <name evidence="2" type="ORF">L1O03_10315</name>
</gene>
<name>A0A9X1QTN1_9CORY</name>
<protein>
    <recommendedName>
        <fullName evidence="4">PPE family protein</fullName>
    </recommendedName>
</protein>
<reference evidence="2" key="1">
    <citation type="submission" date="2022-01" db="EMBL/GenBank/DDBJ databases">
        <title>Corynebacterium sp. nov isolated from isolated from the feces of the greater white-fronted geese (Anser albifrons) at Poyang Lake, PR China.</title>
        <authorList>
            <person name="Liu Q."/>
        </authorList>
    </citation>
    <scope>NUCLEOTIDE SEQUENCE</scope>
    <source>
        <strain evidence="2">JCM 32435</strain>
    </source>
</reference>
<feature type="region of interest" description="Disordered" evidence="1">
    <location>
        <begin position="369"/>
        <end position="392"/>
    </location>
</feature>
<proteinExistence type="predicted"/>
<organism evidence="2 3">
    <name type="scientific">Corynebacterium uropygiale</name>
    <dbReference type="NCBI Taxonomy" id="1775911"/>
    <lineage>
        <taxon>Bacteria</taxon>
        <taxon>Bacillati</taxon>
        <taxon>Actinomycetota</taxon>
        <taxon>Actinomycetes</taxon>
        <taxon>Mycobacteriales</taxon>
        <taxon>Corynebacteriaceae</taxon>
        <taxon>Corynebacterium</taxon>
    </lineage>
</organism>
<sequence>MNININSRSLKQSASNIRDLVYRIQAEINSSEIHNTLAAYSLVSGLDQLAANHSSALSGPSNSAAQALKEYSDQLQWVSGTLLQTVAAYGDQEIFNTRGIGLADIHGVRINRKEYLKPQPMPTIAPFAFGTPVVAPSPKLELLAHQFHATNPAQVELTAQSWRTLGSHIQEVVAELGRISSAMTSSNEGEVINKAAEKLQQLSASGQNFVANAAAMSASVSALNAIHAAGMEMVHAMQAVVAANSTDPARAAIIEQSLLQSFPSLFTPQVLTGVPVIRHLMEIPPATGAGGSVTMGMNSEGSTQRPNIAAVVPPGQMAEHLARAVEDHTGFSLQRPGAADFPAHSLAQIGTQAAQAIPGALQASGLHHGIGAPTTQPATLSPTGLHGASHTGLGTPGGYASLGAHGLSGSGASHGGMHSRFGGLGSLGATGMSPLGAGATSSLNGLGNAGAGSARGSMGGLTGFGSGGSSSGTQSSGMRENTMMSGHGGAGSAAGQRRKGRVKTVTSAVEREGNLLDLLGPRPKVVPRVIGDWVRG</sequence>
<dbReference type="EMBL" id="JAKGSI010000005">
    <property type="protein sequence ID" value="MCF4007558.1"/>
    <property type="molecule type" value="Genomic_DNA"/>
</dbReference>
<feature type="region of interest" description="Disordered" evidence="1">
    <location>
        <begin position="460"/>
        <end position="502"/>
    </location>
</feature>
<dbReference type="AlphaFoldDB" id="A0A9X1QTN1"/>
<feature type="compositionally biased region" description="Polar residues" evidence="1">
    <location>
        <begin position="373"/>
        <end position="382"/>
    </location>
</feature>
<comment type="caution">
    <text evidence="2">The sequence shown here is derived from an EMBL/GenBank/DDBJ whole genome shotgun (WGS) entry which is preliminary data.</text>
</comment>
<evidence type="ECO:0008006" key="4">
    <source>
        <dbReference type="Google" id="ProtNLM"/>
    </source>
</evidence>
<accession>A0A9X1QTN1</accession>
<evidence type="ECO:0000256" key="1">
    <source>
        <dbReference type="SAM" id="MobiDB-lite"/>
    </source>
</evidence>